<feature type="domain" description="Scaffold protein Nfu/NifU N-terminal" evidence="2">
    <location>
        <begin position="3"/>
        <end position="89"/>
    </location>
</feature>
<protein>
    <submittedName>
        <fullName evidence="3">NFU1 iron-sulfur cluster scaffold homolog, mitochondrial</fullName>
    </submittedName>
</protein>
<dbReference type="InterPro" id="IPR014824">
    <property type="entry name" value="Nfu/NifU_N"/>
</dbReference>
<dbReference type="Pfam" id="PF08712">
    <property type="entry name" value="Nfu_N"/>
    <property type="match status" value="1"/>
</dbReference>
<dbReference type="PANTHER" id="PTHR11178:SF1">
    <property type="entry name" value="NFU1 IRON-SULFUR CLUSTER SCAFFOLD HOMOLOG, MITOCHONDRIAL"/>
    <property type="match status" value="1"/>
</dbReference>
<dbReference type="Pfam" id="PF01106">
    <property type="entry name" value="NifU"/>
    <property type="match status" value="1"/>
</dbReference>
<dbReference type="PIRSF" id="PIRSF036773">
    <property type="entry name" value="HIRIP5"/>
    <property type="match status" value="1"/>
</dbReference>
<dbReference type="PANTHER" id="PTHR11178">
    <property type="entry name" value="IRON-SULFUR CLUSTER SCAFFOLD PROTEIN NFU-RELATED"/>
    <property type="match status" value="1"/>
</dbReference>
<dbReference type="EMBL" id="CAWVOK010000018">
    <property type="protein sequence ID" value="CAK8162916.1"/>
    <property type="molecule type" value="Genomic_DNA"/>
</dbReference>
<dbReference type="InterPro" id="IPR001075">
    <property type="entry name" value="NIF_FeS_clus_asmbl_NifU_C"/>
</dbReference>
<dbReference type="SUPFAM" id="SSF117916">
    <property type="entry name" value="Fe-S cluster assembly (FSCA) domain-like"/>
    <property type="match status" value="1"/>
</dbReference>
<dbReference type="RefSeq" id="WP_338363924.1">
    <property type="nucleotide sequence ID" value="NZ_CAWVOK010000018.1"/>
</dbReference>
<dbReference type="InterPro" id="IPR034904">
    <property type="entry name" value="FSCA_dom_sf"/>
</dbReference>
<dbReference type="Gene3D" id="3.30.300.130">
    <property type="entry name" value="Fe-S cluster assembly (FSCA)"/>
    <property type="match status" value="1"/>
</dbReference>
<organism evidence="3 4">
    <name type="scientific">Candidatus Xenohaliotis californiensis</name>
    <dbReference type="NCBI Taxonomy" id="84677"/>
    <lineage>
        <taxon>Bacteria</taxon>
        <taxon>Pseudomonadati</taxon>
        <taxon>Pseudomonadota</taxon>
        <taxon>Alphaproteobacteria</taxon>
        <taxon>Rickettsiales</taxon>
        <taxon>Anaplasmataceae</taxon>
        <taxon>Candidatus Xenohaliotis</taxon>
    </lineage>
</organism>
<evidence type="ECO:0000313" key="4">
    <source>
        <dbReference type="Proteomes" id="UP001314181"/>
    </source>
</evidence>
<dbReference type="SMART" id="SM00932">
    <property type="entry name" value="Nfu_N"/>
    <property type="match status" value="1"/>
</dbReference>
<name>A0ABM9N7Y6_9RICK</name>
<evidence type="ECO:0000256" key="1">
    <source>
        <dbReference type="ARBA" id="ARBA00006420"/>
    </source>
</evidence>
<dbReference type="Proteomes" id="UP001314181">
    <property type="component" value="Unassembled WGS sequence"/>
</dbReference>
<comment type="caution">
    <text evidence="3">The sequence shown here is derived from an EMBL/GenBank/DDBJ whole genome shotgun (WGS) entry which is preliminary data.</text>
</comment>
<evidence type="ECO:0000259" key="2">
    <source>
        <dbReference type="SMART" id="SM00932"/>
    </source>
</evidence>
<proteinExistence type="inferred from homology"/>
<comment type="similarity">
    <text evidence="1">Belongs to the NifU family.</text>
</comment>
<sequence>MILQIEETPNPNALKFVFGNLGYSFEPVSFNLDDSNINSALVRVLFKIEGIVSVMLTTNAVVVRKNDGKLWDSLRQMIFESIESFFQVGLALFDGNEEILPSDNTGNCDIDDNLNSDIVKQIKALLDDRVKPALAMDGGSVVFRGFDNGIVLLELKGACIGCPSANITLKHGIENLLKYYIPEVIEVKSV</sequence>
<dbReference type="Gene3D" id="3.30.1370.70">
    <property type="entry name" value="Scaffold protein Nfu/NifU, N-terminal domain"/>
    <property type="match status" value="1"/>
</dbReference>
<accession>A0ABM9N7Y6</accession>
<dbReference type="InterPro" id="IPR035433">
    <property type="entry name" value="NFU1-like"/>
</dbReference>
<keyword evidence="4" id="KW-1185">Reference proteome</keyword>
<dbReference type="InterPro" id="IPR036498">
    <property type="entry name" value="Nfu/NifU_N_sf"/>
</dbReference>
<reference evidence="3 4" key="1">
    <citation type="submission" date="2024-01" db="EMBL/GenBank/DDBJ databases">
        <authorList>
            <person name="Kunselman E."/>
        </authorList>
    </citation>
    <scope>NUCLEOTIDE SEQUENCE [LARGE SCALE GENOMIC DNA]</scope>
    <source>
        <strain evidence="3">2 abalone samples</strain>
    </source>
</reference>
<gene>
    <name evidence="3" type="ORF">CAXC1_260019</name>
</gene>
<dbReference type="SUPFAM" id="SSF110836">
    <property type="entry name" value="Hypothetical protein SAV1430"/>
    <property type="match status" value="1"/>
</dbReference>
<evidence type="ECO:0000313" key="3">
    <source>
        <dbReference type="EMBL" id="CAK8162916.1"/>
    </source>
</evidence>